<dbReference type="PANTHER" id="PTHR30069">
    <property type="entry name" value="TONB-DEPENDENT OUTER MEMBRANE RECEPTOR"/>
    <property type="match status" value="1"/>
</dbReference>
<evidence type="ECO:0000313" key="17">
    <source>
        <dbReference type="Proteomes" id="UP000183926"/>
    </source>
</evidence>
<dbReference type="Proteomes" id="UP000183926">
    <property type="component" value="Unassembled WGS sequence"/>
</dbReference>
<dbReference type="InterPro" id="IPR036942">
    <property type="entry name" value="Beta-barrel_TonB_sf"/>
</dbReference>
<proteinExistence type="inferred from homology"/>
<sequence>MSSRFKHYPAAPNISYFSIIMAVSMLSNPVHAQTASAGAKSENRLASADLKEITVTATRTSRKVSEVPESVSVVDTEQIRTRQAADIGDVLRYLPNVELGGGPRNLGLNPAIRGMGDNRILFLLDGARQDFNRGHNARIFTDPSLLKRVDVMRGPASAVWGSGALGGVISFTTLDATDLLRPDERFGMKVRGGFQSMNEQYIPGISAYGLVGEQFDYLLDFSYRNAADDIRHGDGSKLQNSRFESYASLAKFNWTPGDHHFTFSAQTFDQAGKVPSNSQAASTANTLVDRDTEQRNYTLRYRYENVDNAWLNPEVLVYHNTTYSLEKRLFDRRRDETDFSTTGINAHNSSHLVLNSFTTQLITYGVDYFHNEARGKRNGATRPEFPRGESDVVGLYLQDEITLWERLSLIPGVRWDYFSSKADGMSVSSNQNNRVNFKLGGLLKVTEWLSITGGYSEAFRAPTLSELFTTGTHFTCGPRCANLFVPNSNLKPETAFNKEIGARIQKSDLLFENDQLTMRGTYFHNKVRNFVDLMVDFVFRPVPGNPGRGGTTTSDNVHDALLKGFELEASYAAKYGYTGFSYAQTRGHNRTNGGVLSNVQPDKWIVMAGLNWPTYDLSLGWRSSIVDAQNRVPTGGTPTPGYTLHDLTLTWLPQNGPTKGLRLDFGIDNLTDKDYRRHLNVLKDPGRNYKLAVSYQF</sequence>
<dbReference type="Pfam" id="PF00593">
    <property type="entry name" value="TonB_dep_Rec_b-barrel"/>
    <property type="match status" value="1"/>
</dbReference>
<keyword evidence="3 11" id="KW-0813">Transport</keyword>
<keyword evidence="7 12" id="KW-0798">TonB box</keyword>
<dbReference type="InterPro" id="IPR011276">
    <property type="entry name" value="TonB_haem/Hb_rcpt"/>
</dbReference>
<name>A0A1I7GAU7_9PROT</name>
<dbReference type="Gene3D" id="2.170.130.10">
    <property type="entry name" value="TonB-dependent receptor, plug domain"/>
    <property type="match status" value="1"/>
</dbReference>
<feature type="domain" description="TonB-dependent receptor plug" evidence="15">
    <location>
        <begin position="64"/>
        <end position="168"/>
    </location>
</feature>
<evidence type="ECO:0000256" key="9">
    <source>
        <dbReference type="ARBA" id="ARBA00023170"/>
    </source>
</evidence>
<keyword evidence="9 16" id="KW-0675">Receptor</keyword>
<dbReference type="RefSeq" id="WP_074927385.1">
    <property type="nucleotide sequence ID" value="NZ_FPBL01000002.1"/>
</dbReference>
<evidence type="ECO:0000256" key="12">
    <source>
        <dbReference type="RuleBase" id="RU003357"/>
    </source>
</evidence>
<dbReference type="InterPro" id="IPR000531">
    <property type="entry name" value="Beta-barrel_TonB"/>
</dbReference>
<dbReference type="GO" id="GO:0044718">
    <property type="term" value="P:siderophore transmembrane transport"/>
    <property type="evidence" value="ECO:0007669"/>
    <property type="project" value="TreeGrafter"/>
</dbReference>
<evidence type="ECO:0000256" key="3">
    <source>
        <dbReference type="ARBA" id="ARBA00022448"/>
    </source>
</evidence>
<dbReference type="Gene3D" id="2.40.170.20">
    <property type="entry name" value="TonB-dependent receptor, beta-barrel domain"/>
    <property type="match status" value="1"/>
</dbReference>
<dbReference type="OrthoDB" id="9790771at2"/>
<evidence type="ECO:0000256" key="11">
    <source>
        <dbReference type="PROSITE-ProRule" id="PRU01360"/>
    </source>
</evidence>
<dbReference type="InterPro" id="IPR039426">
    <property type="entry name" value="TonB-dep_rcpt-like"/>
</dbReference>
<evidence type="ECO:0000313" key="16">
    <source>
        <dbReference type="EMBL" id="SFU45577.1"/>
    </source>
</evidence>
<evidence type="ECO:0000256" key="8">
    <source>
        <dbReference type="ARBA" id="ARBA00023136"/>
    </source>
</evidence>
<keyword evidence="10 11" id="KW-0998">Cell outer membrane</keyword>
<dbReference type="GO" id="GO:0009279">
    <property type="term" value="C:cell outer membrane"/>
    <property type="evidence" value="ECO:0007669"/>
    <property type="project" value="UniProtKB-SubCell"/>
</dbReference>
<evidence type="ECO:0000259" key="15">
    <source>
        <dbReference type="Pfam" id="PF07715"/>
    </source>
</evidence>
<accession>A0A1I7GAU7</accession>
<comment type="subcellular location">
    <subcellularLocation>
        <location evidence="1 11">Cell outer membrane</location>
        <topology evidence="1 11">Multi-pass membrane protein</topology>
    </subcellularLocation>
</comment>
<evidence type="ECO:0000256" key="5">
    <source>
        <dbReference type="ARBA" id="ARBA00022692"/>
    </source>
</evidence>
<dbReference type="InterPro" id="IPR037066">
    <property type="entry name" value="Plug_dom_sf"/>
</dbReference>
<feature type="signal peptide" evidence="13">
    <location>
        <begin position="1"/>
        <end position="32"/>
    </location>
</feature>
<feature type="domain" description="TonB-dependent receptor-like beta-barrel" evidence="14">
    <location>
        <begin position="238"/>
        <end position="670"/>
    </location>
</feature>
<evidence type="ECO:0000256" key="6">
    <source>
        <dbReference type="ARBA" id="ARBA00022729"/>
    </source>
</evidence>
<evidence type="ECO:0000256" key="10">
    <source>
        <dbReference type="ARBA" id="ARBA00023237"/>
    </source>
</evidence>
<dbReference type="PANTHER" id="PTHR30069:SF41">
    <property type="entry name" value="HEME_HEMOPEXIN UTILIZATION PROTEIN C"/>
    <property type="match status" value="1"/>
</dbReference>
<keyword evidence="4 11" id="KW-1134">Transmembrane beta strand</keyword>
<evidence type="ECO:0000256" key="7">
    <source>
        <dbReference type="ARBA" id="ARBA00023077"/>
    </source>
</evidence>
<dbReference type="EMBL" id="FPBL01000002">
    <property type="protein sequence ID" value="SFU45577.1"/>
    <property type="molecule type" value="Genomic_DNA"/>
</dbReference>
<evidence type="ECO:0000256" key="2">
    <source>
        <dbReference type="ARBA" id="ARBA00009810"/>
    </source>
</evidence>
<dbReference type="NCBIfam" id="TIGR01785">
    <property type="entry name" value="TonB-hemin"/>
    <property type="match status" value="1"/>
</dbReference>
<keyword evidence="8 11" id="KW-0472">Membrane</keyword>
<organism evidence="16 17">
    <name type="scientific">Nitrosomonas eutropha</name>
    <dbReference type="NCBI Taxonomy" id="916"/>
    <lineage>
        <taxon>Bacteria</taxon>
        <taxon>Pseudomonadati</taxon>
        <taxon>Pseudomonadota</taxon>
        <taxon>Betaproteobacteria</taxon>
        <taxon>Nitrosomonadales</taxon>
        <taxon>Nitrosomonadaceae</taxon>
        <taxon>Nitrosomonas</taxon>
    </lineage>
</organism>
<evidence type="ECO:0000256" key="13">
    <source>
        <dbReference type="SAM" id="SignalP"/>
    </source>
</evidence>
<protein>
    <submittedName>
        <fullName evidence="16">Hemoglobin/transferrin/lactoferrin receptor protein</fullName>
    </submittedName>
</protein>
<dbReference type="Pfam" id="PF07715">
    <property type="entry name" value="Plug"/>
    <property type="match status" value="1"/>
</dbReference>
<comment type="similarity">
    <text evidence="2 11 12">Belongs to the TonB-dependent receptor family.</text>
</comment>
<reference evidence="16 17" key="1">
    <citation type="submission" date="2016-10" db="EMBL/GenBank/DDBJ databases">
        <authorList>
            <person name="de Groot N.N."/>
        </authorList>
    </citation>
    <scope>NUCLEOTIDE SEQUENCE [LARGE SCALE GENOMIC DNA]</scope>
    <source>
        <strain evidence="16 17">Nm24</strain>
    </source>
</reference>
<dbReference type="CDD" id="cd01347">
    <property type="entry name" value="ligand_gated_channel"/>
    <property type="match status" value="1"/>
</dbReference>
<keyword evidence="6 13" id="KW-0732">Signal</keyword>
<evidence type="ECO:0000256" key="4">
    <source>
        <dbReference type="ARBA" id="ARBA00022452"/>
    </source>
</evidence>
<evidence type="ECO:0000259" key="14">
    <source>
        <dbReference type="Pfam" id="PF00593"/>
    </source>
</evidence>
<dbReference type="NCBIfam" id="TIGR01786">
    <property type="entry name" value="TonB-hemlactrns"/>
    <property type="match status" value="1"/>
</dbReference>
<evidence type="ECO:0000256" key="1">
    <source>
        <dbReference type="ARBA" id="ARBA00004571"/>
    </source>
</evidence>
<dbReference type="AlphaFoldDB" id="A0A1I7GAU7"/>
<dbReference type="InterPro" id="IPR012910">
    <property type="entry name" value="Plug_dom"/>
</dbReference>
<dbReference type="InterPro" id="IPR010949">
    <property type="entry name" value="TonB_Hb/transfer/lactofer_rcpt"/>
</dbReference>
<keyword evidence="5 11" id="KW-0812">Transmembrane</keyword>
<dbReference type="SUPFAM" id="SSF56935">
    <property type="entry name" value="Porins"/>
    <property type="match status" value="1"/>
</dbReference>
<dbReference type="GO" id="GO:0015344">
    <property type="term" value="F:siderophore uptake transmembrane transporter activity"/>
    <property type="evidence" value="ECO:0007669"/>
    <property type="project" value="TreeGrafter"/>
</dbReference>
<feature type="chain" id="PRO_5010191324" evidence="13">
    <location>
        <begin position="33"/>
        <end position="697"/>
    </location>
</feature>
<gene>
    <name evidence="16" type="ORF">SAMN05216339_102338</name>
</gene>
<dbReference type="GO" id="GO:0015232">
    <property type="term" value="F:heme transmembrane transporter activity"/>
    <property type="evidence" value="ECO:0007669"/>
    <property type="project" value="InterPro"/>
</dbReference>
<dbReference type="PROSITE" id="PS52016">
    <property type="entry name" value="TONB_DEPENDENT_REC_3"/>
    <property type="match status" value="1"/>
</dbReference>